<dbReference type="HOGENOM" id="CLU_169824_0_0_1"/>
<dbReference type="OrthoDB" id="2786194at2759"/>
<proteinExistence type="predicted"/>
<dbReference type="InParanoid" id="K5VFS7"/>
<dbReference type="GeneID" id="18914433"/>
<reference evidence="1 2" key="1">
    <citation type="journal article" date="2012" name="BMC Genomics">
        <title>Comparative genomics of the white-rot fungi, Phanerochaete carnosa and P. chrysosporium, to elucidate the genetic basis of the distinct wood types they colonize.</title>
        <authorList>
            <person name="Suzuki H."/>
            <person name="MacDonald J."/>
            <person name="Syed K."/>
            <person name="Salamov A."/>
            <person name="Hori C."/>
            <person name="Aerts A."/>
            <person name="Henrissat B."/>
            <person name="Wiebenga A."/>
            <person name="vanKuyk P.A."/>
            <person name="Barry K."/>
            <person name="Lindquist E."/>
            <person name="LaButti K."/>
            <person name="Lapidus A."/>
            <person name="Lucas S."/>
            <person name="Coutinho P."/>
            <person name="Gong Y."/>
            <person name="Samejima M."/>
            <person name="Mahadevan R."/>
            <person name="Abou-Zaid M."/>
            <person name="de Vries R.P."/>
            <person name="Igarashi K."/>
            <person name="Yadav J.S."/>
            <person name="Grigoriev I.V."/>
            <person name="Master E.R."/>
        </authorList>
    </citation>
    <scope>NUCLEOTIDE SEQUENCE [LARGE SCALE GENOMIC DNA]</scope>
    <source>
        <strain evidence="1 2">HHB-10118-sp</strain>
    </source>
</reference>
<sequence length="86" mass="9370">MPEALSVPLHRPRSVTRVKFVQGQLLIVASSDGHQSSLALWSVPALFQDGKNATPLTECYLPGPVYRGVLDLQDDSAVVALEIRSR</sequence>
<name>K5VFS7_PHACS</name>
<evidence type="ECO:0000313" key="1">
    <source>
        <dbReference type="EMBL" id="EKM61861.1"/>
    </source>
</evidence>
<keyword evidence="2" id="KW-1185">Reference proteome</keyword>
<accession>K5VFS7</accession>
<organism evidence="1 2">
    <name type="scientific">Phanerochaete carnosa (strain HHB-10118-sp)</name>
    <name type="common">White-rot fungus</name>
    <name type="synonym">Peniophora carnosa</name>
    <dbReference type="NCBI Taxonomy" id="650164"/>
    <lineage>
        <taxon>Eukaryota</taxon>
        <taxon>Fungi</taxon>
        <taxon>Dikarya</taxon>
        <taxon>Basidiomycota</taxon>
        <taxon>Agaricomycotina</taxon>
        <taxon>Agaricomycetes</taxon>
        <taxon>Polyporales</taxon>
        <taxon>Phanerochaetaceae</taxon>
        <taxon>Phanerochaete</taxon>
    </lineage>
</organism>
<dbReference type="RefSeq" id="XP_007391254.1">
    <property type="nucleotide sequence ID" value="XM_007391192.1"/>
</dbReference>
<evidence type="ECO:0000313" key="2">
    <source>
        <dbReference type="Proteomes" id="UP000008370"/>
    </source>
</evidence>
<dbReference type="Proteomes" id="UP000008370">
    <property type="component" value="Unassembled WGS sequence"/>
</dbReference>
<dbReference type="EMBL" id="JH930468">
    <property type="protein sequence ID" value="EKM61861.1"/>
    <property type="molecule type" value="Genomic_DNA"/>
</dbReference>
<gene>
    <name evidence="1" type="ORF">PHACADRAFT_248752</name>
</gene>
<dbReference type="KEGG" id="pco:PHACADRAFT_248752"/>
<protein>
    <submittedName>
        <fullName evidence="1">Uncharacterized protein</fullName>
    </submittedName>
</protein>
<dbReference type="AlphaFoldDB" id="K5VFS7"/>